<name>A0A0A9GJV6_ARUDO</name>
<protein>
    <submittedName>
        <fullName evidence="1">Uncharacterized protein</fullName>
    </submittedName>
</protein>
<dbReference type="AlphaFoldDB" id="A0A0A9GJV6"/>
<reference evidence="1" key="1">
    <citation type="submission" date="2014-09" db="EMBL/GenBank/DDBJ databases">
        <authorList>
            <person name="Magalhaes I.L.F."/>
            <person name="Oliveira U."/>
            <person name="Santos F.R."/>
            <person name="Vidigal T.H.D.A."/>
            <person name="Brescovit A.D."/>
            <person name="Santos A.J."/>
        </authorList>
    </citation>
    <scope>NUCLEOTIDE SEQUENCE</scope>
    <source>
        <tissue evidence="1">Shoot tissue taken approximately 20 cm above the soil surface</tissue>
    </source>
</reference>
<dbReference type="EMBL" id="GBRH01175070">
    <property type="protein sequence ID" value="JAE22826.1"/>
    <property type="molecule type" value="Transcribed_RNA"/>
</dbReference>
<sequence>MLSAGVAVTFVGHAWRTSRAVMSVIAISGLCTYPISKLCRI</sequence>
<accession>A0A0A9GJV6</accession>
<proteinExistence type="predicted"/>
<reference evidence="1" key="2">
    <citation type="journal article" date="2015" name="Data Brief">
        <title>Shoot transcriptome of the giant reed, Arundo donax.</title>
        <authorList>
            <person name="Barrero R.A."/>
            <person name="Guerrero F.D."/>
            <person name="Moolhuijzen P."/>
            <person name="Goolsby J.A."/>
            <person name="Tidwell J."/>
            <person name="Bellgard S.E."/>
            <person name="Bellgard M.I."/>
        </authorList>
    </citation>
    <scope>NUCLEOTIDE SEQUENCE</scope>
    <source>
        <tissue evidence="1">Shoot tissue taken approximately 20 cm above the soil surface</tissue>
    </source>
</reference>
<organism evidence="1">
    <name type="scientific">Arundo donax</name>
    <name type="common">Giant reed</name>
    <name type="synonym">Donax arundinaceus</name>
    <dbReference type="NCBI Taxonomy" id="35708"/>
    <lineage>
        <taxon>Eukaryota</taxon>
        <taxon>Viridiplantae</taxon>
        <taxon>Streptophyta</taxon>
        <taxon>Embryophyta</taxon>
        <taxon>Tracheophyta</taxon>
        <taxon>Spermatophyta</taxon>
        <taxon>Magnoliopsida</taxon>
        <taxon>Liliopsida</taxon>
        <taxon>Poales</taxon>
        <taxon>Poaceae</taxon>
        <taxon>PACMAD clade</taxon>
        <taxon>Arundinoideae</taxon>
        <taxon>Arundineae</taxon>
        <taxon>Arundo</taxon>
    </lineage>
</organism>
<evidence type="ECO:0000313" key="1">
    <source>
        <dbReference type="EMBL" id="JAE22826.1"/>
    </source>
</evidence>